<gene>
    <name evidence="1" type="ORF">IDH45_04640</name>
</gene>
<evidence type="ECO:0000313" key="2">
    <source>
        <dbReference type="Proteomes" id="UP000639396"/>
    </source>
</evidence>
<dbReference type="EMBL" id="JACXJA010000005">
    <property type="protein sequence ID" value="MBD2861276.1"/>
    <property type="molecule type" value="Genomic_DNA"/>
</dbReference>
<dbReference type="AlphaFoldDB" id="A0A927C7Q2"/>
<reference evidence="1" key="1">
    <citation type="submission" date="2020-09" db="EMBL/GenBank/DDBJ databases">
        <title>A novel bacterium of genus Paenibacillus, isolated from South China Sea.</title>
        <authorList>
            <person name="Huang H."/>
            <person name="Mo K."/>
            <person name="Hu Y."/>
        </authorList>
    </citation>
    <scope>NUCLEOTIDE SEQUENCE</scope>
    <source>
        <strain evidence="1">IB182363</strain>
    </source>
</reference>
<name>A0A927C7Q2_9BACL</name>
<accession>A0A927C7Q2</accession>
<organism evidence="1 2">
    <name type="scientific">Paenibacillus oceani</name>
    <dbReference type="NCBI Taxonomy" id="2772510"/>
    <lineage>
        <taxon>Bacteria</taxon>
        <taxon>Bacillati</taxon>
        <taxon>Bacillota</taxon>
        <taxon>Bacilli</taxon>
        <taxon>Bacillales</taxon>
        <taxon>Paenibacillaceae</taxon>
        <taxon>Paenibacillus</taxon>
    </lineage>
</organism>
<protein>
    <submittedName>
        <fullName evidence="1">Peptidase C14</fullName>
    </submittedName>
</protein>
<evidence type="ECO:0000313" key="1">
    <source>
        <dbReference type="EMBL" id="MBD2861276.1"/>
    </source>
</evidence>
<dbReference type="Proteomes" id="UP000639396">
    <property type="component" value="Unassembled WGS sequence"/>
</dbReference>
<comment type="caution">
    <text evidence="1">The sequence shown here is derived from an EMBL/GenBank/DDBJ whole genome shotgun (WGS) entry which is preliminary data.</text>
</comment>
<keyword evidence="2" id="KW-1185">Reference proteome</keyword>
<proteinExistence type="predicted"/>
<sequence>MHNGIGDYRWFGIFGEQSSADDALDAMVNNPAISRIEAHSNLNFRKRHVFHRSRIELDFGGYTVTTEGIELNLKDNPLGTVICFRGLESGESQQVTLSADLAEMTDVVEVADSAAFAVGDWWVARVNSRPGGGAQRELDYMVKVTERIDATHIRINYKLGWALEAGRTISFKKMNPVTGSRVRNMRFTGVPVPPSVSTTVRPFDTWDQIGSSPLAFEFAVECDVSDIRAEGVFWPVIMRRYNTFYVTERCELMNPVERDWGGTGYLTQQINVLYGHVRDCNTSNSRHLNDFTCAAYCMVENCHGDGDDYGPFVTHGQFEHDLVYTGNSGLLSFANSGSTWGDSAKRITVRKHIASRIIAHKKLTDLTLEDCRAYIKEGLPDSGSIWANADGLQMRGCTAEGAVTLSRSSSRSERPNVIDGCGFTMTPHAELARKPTEGSAVGMLPVDADLLIVHSEIRNIDQITIGSIHKLTLQNSWLIGASTESGKVEAACRELVIQSGGMVNCGLELTGGWSGNEEVAASGAGRTQAVSVDGGAAFRGVNGARAFLLHTDPAQTVTWNLGNLTSTAGAPDMAHFVIRGGCHHYKAVGSKFTGGRFETDPAAFGGGSSMLHAACIEQGVDRSGLPEQSAAVRHTEGNLILP</sequence>